<evidence type="ECO:0000256" key="1">
    <source>
        <dbReference type="SAM" id="MobiDB-lite"/>
    </source>
</evidence>
<reference evidence="2" key="1">
    <citation type="submission" date="2014-12" db="EMBL/GenBank/DDBJ databases">
        <title>Insight into the proteome of Arion vulgaris.</title>
        <authorList>
            <person name="Aradska J."/>
            <person name="Bulat T."/>
            <person name="Smidak R."/>
            <person name="Sarate P."/>
            <person name="Gangsoo J."/>
            <person name="Sialana F."/>
            <person name="Bilban M."/>
            <person name="Lubec G."/>
        </authorList>
    </citation>
    <scope>NUCLEOTIDE SEQUENCE</scope>
    <source>
        <tissue evidence="2">Skin</tissue>
    </source>
</reference>
<proteinExistence type="predicted"/>
<feature type="region of interest" description="Disordered" evidence="1">
    <location>
        <begin position="26"/>
        <end position="50"/>
    </location>
</feature>
<sequence length="50" mass="5568">MFQNLASNRVLIKEATPLSRNLHTCMAGDTDNKEGRSSCKKQSEAPYQTP</sequence>
<protein>
    <submittedName>
        <fullName evidence="2">Uncharacterized protein</fullName>
    </submittedName>
</protein>
<feature type="compositionally biased region" description="Basic and acidic residues" evidence="1">
    <location>
        <begin position="30"/>
        <end position="43"/>
    </location>
</feature>
<evidence type="ECO:0000313" key="3">
    <source>
        <dbReference type="EMBL" id="CEK79864.1"/>
    </source>
</evidence>
<gene>
    <name evidence="2" type="primary">ORF117890</name>
    <name evidence="3" type="synonym">ORF117893</name>
</gene>
<organism evidence="2">
    <name type="scientific">Arion vulgaris</name>
    <dbReference type="NCBI Taxonomy" id="1028688"/>
    <lineage>
        <taxon>Eukaryota</taxon>
        <taxon>Metazoa</taxon>
        <taxon>Spiralia</taxon>
        <taxon>Lophotrochozoa</taxon>
        <taxon>Mollusca</taxon>
        <taxon>Gastropoda</taxon>
        <taxon>Heterobranchia</taxon>
        <taxon>Euthyneura</taxon>
        <taxon>Panpulmonata</taxon>
        <taxon>Eupulmonata</taxon>
        <taxon>Stylommatophora</taxon>
        <taxon>Helicina</taxon>
        <taxon>Arionoidea</taxon>
        <taxon>Arionidae</taxon>
        <taxon>Arion</taxon>
    </lineage>
</organism>
<dbReference type="EMBL" id="HACG01032998">
    <property type="protein sequence ID" value="CEK79863.1"/>
    <property type="molecule type" value="Transcribed_RNA"/>
</dbReference>
<name>A0A0B7AGF0_9EUPU</name>
<accession>A0A0B7AGF0</accession>
<dbReference type="EMBL" id="HACG01032999">
    <property type="protein sequence ID" value="CEK79864.1"/>
    <property type="molecule type" value="Transcribed_RNA"/>
</dbReference>
<evidence type="ECO:0000313" key="2">
    <source>
        <dbReference type="EMBL" id="CEK79863.1"/>
    </source>
</evidence>
<dbReference type="AlphaFoldDB" id="A0A0B7AGF0"/>